<evidence type="ECO:0008006" key="3">
    <source>
        <dbReference type="Google" id="ProtNLM"/>
    </source>
</evidence>
<name>A0A0L7RKL3_9HYME</name>
<protein>
    <recommendedName>
        <fullName evidence="3">Transposable element Tc3 transposase</fullName>
    </recommendedName>
</protein>
<evidence type="ECO:0000313" key="1">
    <source>
        <dbReference type="EMBL" id="KOC71338.1"/>
    </source>
</evidence>
<dbReference type="Proteomes" id="UP000053825">
    <property type="component" value="Unassembled WGS sequence"/>
</dbReference>
<dbReference type="GO" id="GO:0003676">
    <property type="term" value="F:nucleic acid binding"/>
    <property type="evidence" value="ECO:0007669"/>
    <property type="project" value="InterPro"/>
</dbReference>
<dbReference type="AlphaFoldDB" id="A0A0L7RKL3"/>
<dbReference type="PANTHER" id="PTHR47326:SF1">
    <property type="entry name" value="HTH PSQ-TYPE DOMAIN-CONTAINING PROTEIN"/>
    <property type="match status" value="1"/>
</dbReference>
<sequence length="348" mass="39967">MFFIFAQCGGNANAAAVRYRELHPGKHAPRAAVFRRLAARLYSSGSFQPDRTGTGRSCRIPTARLDAVFAEFDRDGTQSVREIGRRLGVSRTTVHRQLQDQGMRPYKYVRVQTLHPRDYVQRMKYSRWLLGEIERNPSFCRYVLWTDEALFTRGGCFNAHNSHVWGDENPIAIRPHAIQGHWSVNLWAGICDDFVVGPYILPDRLNGPTYIHFLEHVLPGLLEEIPLEIRRNMYFQHDGASAHYAANVRTYLDEAFRDRWIGRGGSVPWPPRSPDMNPLDFFFWGHLKTAVYRDPMATRDEVVARIHGAVATISRDTLRRVQYNIRRRAEACIEVRGGHIEPILATLA</sequence>
<accession>A0A0L7RKL3</accession>
<dbReference type="Gene3D" id="3.30.420.10">
    <property type="entry name" value="Ribonuclease H-like superfamily/Ribonuclease H"/>
    <property type="match status" value="1"/>
</dbReference>
<proteinExistence type="predicted"/>
<organism evidence="1 2">
    <name type="scientific">Habropoda laboriosa</name>
    <dbReference type="NCBI Taxonomy" id="597456"/>
    <lineage>
        <taxon>Eukaryota</taxon>
        <taxon>Metazoa</taxon>
        <taxon>Ecdysozoa</taxon>
        <taxon>Arthropoda</taxon>
        <taxon>Hexapoda</taxon>
        <taxon>Insecta</taxon>
        <taxon>Pterygota</taxon>
        <taxon>Neoptera</taxon>
        <taxon>Endopterygota</taxon>
        <taxon>Hymenoptera</taxon>
        <taxon>Apocrita</taxon>
        <taxon>Aculeata</taxon>
        <taxon>Apoidea</taxon>
        <taxon>Anthophila</taxon>
        <taxon>Apidae</taxon>
        <taxon>Habropoda</taxon>
    </lineage>
</organism>
<reference evidence="1 2" key="1">
    <citation type="submission" date="2015-07" db="EMBL/GenBank/DDBJ databases">
        <title>The genome of Habropoda laboriosa.</title>
        <authorList>
            <person name="Pan H."/>
            <person name="Kapheim K."/>
        </authorList>
    </citation>
    <scope>NUCLEOTIDE SEQUENCE [LARGE SCALE GENOMIC DNA]</scope>
    <source>
        <strain evidence="1">0110345459</strain>
    </source>
</reference>
<dbReference type="InterPro" id="IPR036397">
    <property type="entry name" value="RNaseH_sf"/>
</dbReference>
<keyword evidence="2" id="KW-1185">Reference proteome</keyword>
<dbReference type="PANTHER" id="PTHR47326">
    <property type="entry name" value="TRANSPOSABLE ELEMENT TC3 TRANSPOSASE-LIKE PROTEIN"/>
    <property type="match status" value="1"/>
</dbReference>
<dbReference type="EMBL" id="KQ414571">
    <property type="protein sequence ID" value="KOC71338.1"/>
    <property type="molecule type" value="Genomic_DNA"/>
</dbReference>
<evidence type="ECO:0000313" key="2">
    <source>
        <dbReference type="Proteomes" id="UP000053825"/>
    </source>
</evidence>
<gene>
    <name evidence="1" type="ORF">WH47_05048</name>
</gene>
<dbReference type="STRING" id="597456.A0A0L7RKL3"/>